<name>A0ABV0U438_9TELE</name>
<evidence type="ECO:0000313" key="3">
    <source>
        <dbReference type="Proteomes" id="UP001482620"/>
    </source>
</evidence>
<reference evidence="2 3" key="1">
    <citation type="submission" date="2021-06" db="EMBL/GenBank/DDBJ databases">
        <authorList>
            <person name="Palmer J.M."/>
        </authorList>
    </citation>
    <scope>NUCLEOTIDE SEQUENCE [LARGE SCALE GENOMIC DNA]</scope>
    <source>
        <strain evidence="3">if_2019</strain>
        <tissue evidence="2">Muscle</tissue>
    </source>
</reference>
<evidence type="ECO:0000256" key="1">
    <source>
        <dbReference type="SAM" id="MobiDB-lite"/>
    </source>
</evidence>
<gene>
    <name evidence="2" type="ORF">ILYODFUR_038111</name>
</gene>
<keyword evidence="3" id="KW-1185">Reference proteome</keyword>
<dbReference type="EMBL" id="JAHRIQ010055411">
    <property type="protein sequence ID" value="MEQ2238903.1"/>
    <property type="molecule type" value="Genomic_DNA"/>
</dbReference>
<dbReference type="Proteomes" id="UP001482620">
    <property type="component" value="Unassembled WGS sequence"/>
</dbReference>
<proteinExistence type="predicted"/>
<sequence length="103" mass="11149">MHPAAAVKKPQGAAATSPQDQPAAVYTDADPDMDPETRDPVAHHPPNRGQTEPRGKHPLGVSRHIPKHLALDTENHQYTSGQRHQPPAVSVAGRKQALHLMRA</sequence>
<evidence type="ECO:0000313" key="2">
    <source>
        <dbReference type="EMBL" id="MEQ2238903.1"/>
    </source>
</evidence>
<feature type="compositionally biased region" description="Low complexity" evidence="1">
    <location>
        <begin position="1"/>
        <end position="15"/>
    </location>
</feature>
<accession>A0ABV0U438</accession>
<protein>
    <submittedName>
        <fullName evidence="2">Uncharacterized protein</fullName>
    </submittedName>
</protein>
<feature type="region of interest" description="Disordered" evidence="1">
    <location>
        <begin position="1"/>
        <end position="103"/>
    </location>
</feature>
<comment type="caution">
    <text evidence="2">The sequence shown here is derived from an EMBL/GenBank/DDBJ whole genome shotgun (WGS) entry which is preliminary data.</text>
</comment>
<organism evidence="2 3">
    <name type="scientific">Ilyodon furcidens</name>
    <name type="common">goldbreast splitfin</name>
    <dbReference type="NCBI Taxonomy" id="33524"/>
    <lineage>
        <taxon>Eukaryota</taxon>
        <taxon>Metazoa</taxon>
        <taxon>Chordata</taxon>
        <taxon>Craniata</taxon>
        <taxon>Vertebrata</taxon>
        <taxon>Euteleostomi</taxon>
        <taxon>Actinopterygii</taxon>
        <taxon>Neopterygii</taxon>
        <taxon>Teleostei</taxon>
        <taxon>Neoteleostei</taxon>
        <taxon>Acanthomorphata</taxon>
        <taxon>Ovalentaria</taxon>
        <taxon>Atherinomorphae</taxon>
        <taxon>Cyprinodontiformes</taxon>
        <taxon>Goodeidae</taxon>
        <taxon>Ilyodon</taxon>
    </lineage>
</organism>